<evidence type="ECO:0000256" key="1">
    <source>
        <dbReference type="SAM" id="Phobius"/>
    </source>
</evidence>
<dbReference type="EMBL" id="FRCA01000001">
    <property type="protein sequence ID" value="SHL30151.1"/>
    <property type="molecule type" value="Genomic_DNA"/>
</dbReference>
<keyword evidence="2" id="KW-0503">Monooxygenase</keyword>
<reference evidence="2 5" key="2">
    <citation type="submission" date="2019-07" db="EMBL/GenBank/DDBJ databases">
        <title>Whole genome shotgun sequence of Halomonas cupida NBRC 102219.</title>
        <authorList>
            <person name="Hosoyama A."/>
            <person name="Uohara A."/>
            <person name="Ohji S."/>
            <person name="Ichikawa N."/>
        </authorList>
    </citation>
    <scope>NUCLEOTIDE SEQUENCE [LARGE SCALE GENOMIC DNA]</scope>
    <source>
        <strain evidence="2 5">NBRC 102219</strain>
    </source>
</reference>
<dbReference type="InterPro" id="IPR017516">
    <property type="entry name" value="AbrB_dup"/>
</dbReference>
<keyword evidence="1" id="KW-0472">Membrane</keyword>
<sequence length="341" mass="36429">MTPRMPIVKSLLIGASGGLAFHLAGMPLAWMLGPLVANLVAAISGVQIAIPERFRSGFLGTLGLLLGGQVTPALSDRIIEWPLSSVLLLSGMLVSTLATWLWYRHACHMERISAWLASTPGAMNAIMALVSGSGVEASRIAIAQGVRVVLVVLLLPALFWVLNGDVEDSRILEAPLPPSSLWLLLTLPLIIPLSRYLRLPSADLLGPLLVASTLGLADIAHLVLPEWGLDILLIVLGSSIGARFVGVHWRQLATYATQACMATAITLAVLALFAWLIHQSVDVSFSVALLSVAPGGIGEMAIIAVALGMDPIFVTFHHLLRLVTLMIITPLWIQWVSNRAQ</sequence>
<evidence type="ECO:0000313" key="2">
    <source>
        <dbReference type="EMBL" id="GEN24353.1"/>
    </source>
</evidence>
<feature type="transmembrane region" description="Helical" evidence="1">
    <location>
        <begin position="30"/>
        <end position="50"/>
    </location>
</feature>
<dbReference type="PANTHER" id="PTHR38457:SF1">
    <property type="entry name" value="REGULATOR ABRB-RELATED"/>
    <property type="match status" value="1"/>
</dbReference>
<feature type="transmembrane region" description="Helical" evidence="1">
    <location>
        <begin position="283"/>
        <end position="307"/>
    </location>
</feature>
<reference evidence="3 4" key="1">
    <citation type="submission" date="2016-11" db="EMBL/GenBank/DDBJ databases">
        <authorList>
            <person name="Jaros S."/>
            <person name="Januszkiewicz K."/>
            <person name="Wedrychowicz H."/>
        </authorList>
    </citation>
    <scope>NUCLEOTIDE SEQUENCE [LARGE SCALE GENOMIC DNA]</scope>
    <source>
        <strain evidence="3 4">DSM 4740</strain>
    </source>
</reference>
<dbReference type="RefSeq" id="WP_073433101.1">
    <property type="nucleotide sequence ID" value="NZ_BJXU01000091.1"/>
</dbReference>
<gene>
    <name evidence="2" type="ORF">HCU01_23020</name>
    <name evidence="3" type="ORF">SAMN05660971_00126</name>
</gene>
<feature type="transmembrane region" description="Helical" evidence="1">
    <location>
        <begin position="204"/>
        <end position="223"/>
    </location>
</feature>
<dbReference type="PIRSF" id="PIRSF038991">
    <property type="entry name" value="Protein_AbrB"/>
    <property type="match status" value="1"/>
</dbReference>
<evidence type="ECO:0000313" key="5">
    <source>
        <dbReference type="Proteomes" id="UP000321726"/>
    </source>
</evidence>
<dbReference type="STRING" id="44933.SAMN05660971_00126"/>
<dbReference type="OrthoDB" id="7157734at2"/>
<dbReference type="NCBIfam" id="TIGR03082">
    <property type="entry name" value="Gneg_AbrB_dup"/>
    <property type="match status" value="1"/>
</dbReference>
<keyword evidence="2" id="KW-0560">Oxidoreductase</keyword>
<dbReference type="GO" id="GO:0016020">
    <property type="term" value="C:membrane"/>
    <property type="evidence" value="ECO:0007669"/>
    <property type="project" value="InterPro"/>
</dbReference>
<feature type="transmembrane region" description="Helical" evidence="1">
    <location>
        <begin position="140"/>
        <end position="161"/>
    </location>
</feature>
<feature type="transmembrane region" description="Helical" evidence="1">
    <location>
        <begin position="57"/>
        <end position="75"/>
    </location>
</feature>
<keyword evidence="1" id="KW-1133">Transmembrane helix</keyword>
<feature type="transmembrane region" description="Helical" evidence="1">
    <location>
        <begin position="259"/>
        <end position="277"/>
    </location>
</feature>
<keyword evidence="1" id="KW-0812">Transmembrane</keyword>
<proteinExistence type="predicted"/>
<dbReference type="PANTHER" id="PTHR38457">
    <property type="entry name" value="REGULATOR ABRB-RELATED"/>
    <property type="match status" value="1"/>
</dbReference>
<feature type="transmembrane region" description="Helical" evidence="1">
    <location>
        <begin position="81"/>
        <end position="103"/>
    </location>
</feature>
<dbReference type="GO" id="GO:0010468">
    <property type="term" value="P:regulation of gene expression"/>
    <property type="evidence" value="ECO:0007669"/>
    <property type="project" value="InterPro"/>
</dbReference>
<dbReference type="Proteomes" id="UP000321726">
    <property type="component" value="Unassembled WGS sequence"/>
</dbReference>
<dbReference type="InterPro" id="IPR007820">
    <property type="entry name" value="AbrB_fam"/>
</dbReference>
<evidence type="ECO:0000313" key="4">
    <source>
        <dbReference type="Proteomes" id="UP000184123"/>
    </source>
</evidence>
<keyword evidence="5" id="KW-1185">Reference proteome</keyword>
<dbReference type="Pfam" id="PF05145">
    <property type="entry name" value="AbrB"/>
    <property type="match status" value="1"/>
</dbReference>
<evidence type="ECO:0000313" key="3">
    <source>
        <dbReference type="EMBL" id="SHL30151.1"/>
    </source>
</evidence>
<dbReference type="GO" id="GO:0004497">
    <property type="term" value="F:monooxygenase activity"/>
    <property type="evidence" value="ECO:0007669"/>
    <property type="project" value="UniProtKB-KW"/>
</dbReference>
<dbReference type="AlphaFoldDB" id="A0A1M6ZHZ8"/>
<organism evidence="3 4">
    <name type="scientific">Halomonas cupida</name>
    <dbReference type="NCBI Taxonomy" id="44933"/>
    <lineage>
        <taxon>Bacteria</taxon>
        <taxon>Pseudomonadati</taxon>
        <taxon>Pseudomonadota</taxon>
        <taxon>Gammaproteobacteria</taxon>
        <taxon>Oceanospirillales</taxon>
        <taxon>Halomonadaceae</taxon>
        <taxon>Halomonas</taxon>
    </lineage>
</organism>
<feature type="transmembrane region" description="Helical" evidence="1">
    <location>
        <begin position="181"/>
        <end position="197"/>
    </location>
</feature>
<dbReference type="Proteomes" id="UP000184123">
    <property type="component" value="Unassembled WGS sequence"/>
</dbReference>
<name>A0A1M6ZHZ8_9GAMM</name>
<feature type="transmembrane region" description="Helical" evidence="1">
    <location>
        <begin position="229"/>
        <end position="247"/>
    </location>
</feature>
<dbReference type="EMBL" id="BJXU01000091">
    <property type="protein sequence ID" value="GEN24353.1"/>
    <property type="molecule type" value="Genomic_DNA"/>
</dbReference>
<feature type="transmembrane region" description="Helical" evidence="1">
    <location>
        <begin position="319"/>
        <end position="337"/>
    </location>
</feature>
<protein>
    <submittedName>
        <fullName evidence="2">Ammonia monooxygenase</fullName>
    </submittedName>
</protein>
<accession>A0A1M6ZHZ8</accession>